<dbReference type="PANTHER" id="PTHR31595:SF57">
    <property type="entry name" value="OS04G0481900 PROTEIN"/>
    <property type="match status" value="1"/>
</dbReference>
<reference evidence="2" key="1">
    <citation type="submission" date="2017-08" db="EMBL/GenBank/DDBJ databases">
        <authorList>
            <person name="Polle J.E."/>
            <person name="Barry K."/>
            <person name="Cushman J."/>
            <person name="Schmutz J."/>
            <person name="Tran D."/>
            <person name="Hathwaick L.T."/>
            <person name="Yim W.C."/>
            <person name="Jenkins J."/>
            <person name="Mckie-Krisberg Z.M."/>
            <person name="Prochnik S."/>
            <person name="Lindquist E."/>
            <person name="Dockter R.B."/>
            <person name="Adam C."/>
            <person name="Molina H."/>
            <person name="Bunkerborg J."/>
            <person name="Jin E."/>
            <person name="Buchheim M."/>
            <person name="Magnuson J."/>
        </authorList>
    </citation>
    <scope>NUCLEOTIDE SEQUENCE</scope>
    <source>
        <strain evidence="2">CCAP 19/18</strain>
    </source>
</reference>
<gene>
    <name evidence="2" type="ORF">DUNSADRAFT_6369</name>
</gene>
<feature type="compositionally biased region" description="Basic and acidic residues" evidence="1">
    <location>
        <begin position="1"/>
        <end position="23"/>
    </location>
</feature>
<evidence type="ECO:0000256" key="1">
    <source>
        <dbReference type="SAM" id="MobiDB-lite"/>
    </source>
</evidence>
<feature type="non-terminal residue" evidence="2">
    <location>
        <position position="1"/>
    </location>
</feature>
<feature type="region of interest" description="Disordered" evidence="1">
    <location>
        <begin position="1"/>
        <end position="100"/>
    </location>
</feature>
<evidence type="ECO:0000313" key="2">
    <source>
        <dbReference type="EMBL" id="KAF5836116.1"/>
    </source>
</evidence>
<dbReference type="InterPro" id="IPR044851">
    <property type="entry name" value="Wax_synthase"/>
</dbReference>
<evidence type="ECO:0008006" key="4">
    <source>
        <dbReference type="Google" id="ProtNLM"/>
    </source>
</evidence>
<feature type="region of interest" description="Disordered" evidence="1">
    <location>
        <begin position="189"/>
        <end position="208"/>
    </location>
</feature>
<protein>
    <recommendedName>
        <fullName evidence="4">Wax synthase domain-containing protein</fullName>
    </recommendedName>
</protein>
<keyword evidence="3" id="KW-1185">Reference proteome</keyword>
<dbReference type="PANTHER" id="PTHR31595">
    <property type="entry name" value="LONG-CHAIN-ALCOHOL O-FATTY-ACYLTRANSFERASE 3-RELATED"/>
    <property type="match status" value="1"/>
</dbReference>
<dbReference type="Proteomes" id="UP000815325">
    <property type="component" value="Unassembled WGS sequence"/>
</dbReference>
<accession>A0ABQ7GNF5</accession>
<organism evidence="2 3">
    <name type="scientific">Dunaliella salina</name>
    <name type="common">Green alga</name>
    <name type="synonym">Protococcus salinus</name>
    <dbReference type="NCBI Taxonomy" id="3046"/>
    <lineage>
        <taxon>Eukaryota</taxon>
        <taxon>Viridiplantae</taxon>
        <taxon>Chlorophyta</taxon>
        <taxon>core chlorophytes</taxon>
        <taxon>Chlorophyceae</taxon>
        <taxon>CS clade</taxon>
        <taxon>Chlamydomonadales</taxon>
        <taxon>Dunaliellaceae</taxon>
        <taxon>Dunaliella</taxon>
    </lineage>
</organism>
<sequence length="352" mass="39313">MHQDHHLHQHQHHDLKDQRDHQHQHQHRHQHQDQRGQQNQHRHCHQLQHQRDQHNQHQHRRQHQDQCDQHSQHQHRHQLQHQHDQHSQHQHHHQHQDQRDEHNLHHLEEHQQDRHSDHQQGEQYNFELHQLKAGLPREWGSYGDAKGFPLAQENGPLLVAEKATAPGQHGGSPAAAAVAAAAAAAAGTEPPTQSAGAAALSPPPAGAAKTQASASLTRAGCKACVDALATLSCFLLSGLIHEFMNIATLGSGVTKGLQLRFFLLNGVGIIVERALQAWGQKRGLSLPHPVRVVLTLTWLVAVGPLFSIPWIQAGYPAQMLRLVRVDELAASLGGPFVRRLVIGLGSNGHEDL</sequence>
<dbReference type="EMBL" id="MU069674">
    <property type="protein sequence ID" value="KAF5836116.1"/>
    <property type="molecule type" value="Genomic_DNA"/>
</dbReference>
<proteinExistence type="predicted"/>
<name>A0ABQ7GNF5_DUNSA</name>
<evidence type="ECO:0000313" key="3">
    <source>
        <dbReference type="Proteomes" id="UP000815325"/>
    </source>
</evidence>
<comment type="caution">
    <text evidence="2">The sequence shown here is derived from an EMBL/GenBank/DDBJ whole genome shotgun (WGS) entry which is preliminary data.</text>
</comment>